<gene>
    <name evidence="2" type="ORF">GEV02_18385</name>
</gene>
<evidence type="ECO:0000313" key="2">
    <source>
        <dbReference type="EMBL" id="MQA40122.1"/>
    </source>
</evidence>
<reference evidence="2 3" key="1">
    <citation type="submission" date="2019-10" db="EMBL/GenBank/DDBJ databases">
        <title>Two novel species isolated from a subtropical stream in China.</title>
        <authorList>
            <person name="Lu H."/>
        </authorList>
    </citation>
    <scope>NUCLEOTIDE SEQUENCE [LARGE SCALE GENOMIC DNA]</scope>
    <source>
        <strain evidence="2 3">FT29W</strain>
    </source>
</reference>
<dbReference type="Proteomes" id="UP000440498">
    <property type="component" value="Unassembled WGS sequence"/>
</dbReference>
<feature type="domain" description="Stability determinant" evidence="1">
    <location>
        <begin position="16"/>
        <end position="47"/>
    </location>
</feature>
<accession>A0A6A7N5H4</accession>
<protein>
    <submittedName>
        <fullName evidence="2">Stability determinant</fullName>
    </submittedName>
</protein>
<name>A0A6A7N5H4_9BURK</name>
<dbReference type="EMBL" id="WHUG01000007">
    <property type="protein sequence ID" value="MQA40122.1"/>
    <property type="molecule type" value="Genomic_DNA"/>
</dbReference>
<organism evidence="2 3">
    <name type="scientific">Rugamonas aquatica</name>
    <dbReference type="NCBI Taxonomy" id="2743357"/>
    <lineage>
        <taxon>Bacteria</taxon>
        <taxon>Pseudomonadati</taxon>
        <taxon>Pseudomonadota</taxon>
        <taxon>Betaproteobacteria</taxon>
        <taxon>Burkholderiales</taxon>
        <taxon>Oxalobacteraceae</taxon>
        <taxon>Telluria group</taxon>
        <taxon>Rugamonas</taxon>
    </lineage>
</organism>
<evidence type="ECO:0000259" key="1">
    <source>
        <dbReference type="Pfam" id="PF21217"/>
    </source>
</evidence>
<dbReference type="AlphaFoldDB" id="A0A6A7N5H4"/>
<comment type="caution">
    <text evidence="2">The sequence shown here is derived from an EMBL/GenBank/DDBJ whole genome shotgun (WGS) entry which is preliminary data.</text>
</comment>
<dbReference type="Pfam" id="PF21217">
    <property type="entry name" value="PaaA2"/>
    <property type="match status" value="1"/>
</dbReference>
<dbReference type="RefSeq" id="WP_152839342.1">
    <property type="nucleotide sequence ID" value="NZ_WHUG01000007.1"/>
</dbReference>
<keyword evidence="3" id="KW-1185">Reference proteome</keyword>
<evidence type="ECO:0000313" key="3">
    <source>
        <dbReference type="Proteomes" id="UP000440498"/>
    </source>
</evidence>
<sequence>MNENPSPTASEFATAEEAEAYDLWFRAKVQRSLDDQRPAAAHEDVMAALRKIIETKRDTNASDPMEN</sequence>
<proteinExistence type="predicted"/>
<dbReference type="InterPro" id="IPR048851">
    <property type="entry name" value="PaaA2_dom"/>
</dbReference>
<dbReference type="Gene3D" id="6.20.450.20">
    <property type="match status" value="1"/>
</dbReference>